<evidence type="ECO:0000256" key="1">
    <source>
        <dbReference type="ARBA" id="ARBA00006547"/>
    </source>
</evidence>
<keyword evidence="2" id="KW-0012">Acyltransferase</keyword>
<dbReference type="PRINTS" id="PR01543">
    <property type="entry name" value="ANATRNSFRASE"/>
</dbReference>
<comment type="similarity">
    <text evidence="1 2">Belongs to the arylamine N-acetyltransferase family.</text>
</comment>
<dbReference type="SUPFAM" id="SSF54001">
    <property type="entry name" value="Cysteine proteinases"/>
    <property type="match status" value="1"/>
</dbReference>
<sequence length="288" mass="32311">NLALLTSLHRSHIATIPYENICLHYSSERYASLDADSLLDRIISKQRGGYCMELNMIFHLLLGRLGFQTYMTGARLGQDCGDGEAFSGWRHSIIVVIIPGSGSEPPARYMVDVGFGGDGPVLPIPLIHDTTLPNLGTQEMRLTFGPIERLSSAPPEVQPHLWSYWTRNTKEHAWRRQFCFSLLEFTSEDFKVINHFASTHEESIQTKKLMVVKFLADSNGTSRSVGDCRITGKLILVNETLKINTGGRSKILRVCSTEEERVDVLKDHFDISIDEKERCCIAGSPVEL</sequence>
<evidence type="ECO:0000313" key="3">
    <source>
        <dbReference type="EMBL" id="KAF2228256.1"/>
    </source>
</evidence>
<dbReference type="AlphaFoldDB" id="A0A6A6GR73"/>
<dbReference type="InterPro" id="IPR001447">
    <property type="entry name" value="Arylamine_N-AcTrfase"/>
</dbReference>
<evidence type="ECO:0000313" key="4">
    <source>
        <dbReference type="Proteomes" id="UP000799538"/>
    </source>
</evidence>
<dbReference type="InterPro" id="IPR038765">
    <property type="entry name" value="Papain-like_cys_pep_sf"/>
</dbReference>
<name>A0A6A6GR73_9PEZI</name>
<dbReference type="GO" id="GO:0016407">
    <property type="term" value="F:acetyltransferase activity"/>
    <property type="evidence" value="ECO:0007669"/>
    <property type="project" value="InterPro"/>
</dbReference>
<proteinExistence type="inferred from homology"/>
<feature type="non-terminal residue" evidence="3">
    <location>
        <position position="288"/>
    </location>
</feature>
<dbReference type="PANTHER" id="PTHR11786:SF0">
    <property type="entry name" value="ARYLAMINE N-ACETYLTRANSFERASE 4-RELATED"/>
    <property type="match status" value="1"/>
</dbReference>
<dbReference type="Proteomes" id="UP000799538">
    <property type="component" value="Unassembled WGS sequence"/>
</dbReference>
<dbReference type="PANTHER" id="PTHR11786">
    <property type="entry name" value="N-HYDROXYARYLAMINE O-ACETYLTRANSFERASE"/>
    <property type="match status" value="1"/>
</dbReference>
<gene>
    <name evidence="3" type="ORF">BDZ85DRAFT_175623</name>
</gene>
<keyword evidence="4" id="KW-1185">Reference proteome</keyword>
<dbReference type="OrthoDB" id="10260017at2759"/>
<dbReference type="InterPro" id="IPR053710">
    <property type="entry name" value="Arylamine_NAT_domain_sf"/>
</dbReference>
<dbReference type="Pfam" id="PF00797">
    <property type="entry name" value="Acetyltransf_2"/>
    <property type="match status" value="1"/>
</dbReference>
<feature type="non-terminal residue" evidence="3">
    <location>
        <position position="1"/>
    </location>
</feature>
<keyword evidence="2" id="KW-0808">Transferase</keyword>
<protein>
    <submittedName>
        <fullName evidence="3">Uncharacterized protein</fullName>
    </submittedName>
</protein>
<reference evidence="4" key="1">
    <citation type="journal article" date="2020" name="Stud. Mycol.">
        <title>101 Dothideomycetes genomes: A test case for predicting lifestyles and emergence of pathogens.</title>
        <authorList>
            <person name="Haridas S."/>
            <person name="Albert R."/>
            <person name="Binder M."/>
            <person name="Bloem J."/>
            <person name="LaButti K."/>
            <person name="Salamov A."/>
            <person name="Andreopoulos B."/>
            <person name="Baker S."/>
            <person name="Barry K."/>
            <person name="Bills G."/>
            <person name="Bluhm B."/>
            <person name="Cannon C."/>
            <person name="Castanera R."/>
            <person name="Culley D."/>
            <person name="Daum C."/>
            <person name="Ezra D."/>
            <person name="Gonzalez J."/>
            <person name="Henrissat B."/>
            <person name="Kuo A."/>
            <person name="Liang C."/>
            <person name="Lipzen A."/>
            <person name="Lutzoni F."/>
            <person name="Magnuson J."/>
            <person name="Mondo S."/>
            <person name="Nolan M."/>
            <person name="Ohm R."/>
            <person name="Pangilinan J."/>
            <person name="Park H.-J."/>
            <person name="Ramirez L."/>
            <person name="Alfaro M."/>
            <person name="Sun H."/>
            <person name="Tritt A."/>
            <person name="Yoshinaga Y."/>
            <person name="Zwiers L.-H."/>
            <person name="Turgeon B."/>
            <person name="Goodwin S."/>
            <person name="Spatafora J."/>
            <person name="Crous P."/>
            <person name="Grigoriev I."/>
        </authorList>
    </citation>
    <scope>NUCLEOTIDE SEQUENCE [LARGE SCALE GENOMIC DNA]</scope>
    <source>
        <strain evidence="4">CECT 20119</strain>
    </source>
</reference>
<accession>A0A6A6GR73</accession>
<dbReference type="EMBL" id="ML992501">
    <property type="protein sequence ID" value="KAF2228256.1"/>
    <property type="molecule type" value="Genomic_DNA"/>
</dbReference>
<evidence type="ECO:0000256" key="2">
    <source>
        <dbReference type="RuleBase" id="RU003452"/>
    </source>
</evidence>
<organism evidence="3 4">
    <name type="scientific">Elsinoe ampelina</name>
    <dbReference type="NCBI Taxonomy" id="302913"/>
    <lineage>
        <taxon>Eukaryota</taxon>
        <taxon>Fungi</taxon>
        <taxon>Dikarya</taxon>
        <taxon>Ascomycota</taxon>
        <taxon>Pezizomycotina</taxon>
        <taxon>Dothideomycetes</taxon>
        <taxon>Dothideomycetidae</taxon>
        <taxon>Myriangiales</taxon>
        <taxon>Elsinoaceae</taxon>
        <taxon>Elsinoe</taxon>
    </lineage>
</organism>
<dbReference type="Gene3D" id="3.30.2140.20">
    <property type="match status" value="1"/>
</dbReference>